<evidence type="ECO:0000256" key="2">
    <source>
        <dbReference type="ARBA" id="ARBA00023015"/>
    </source>
</evidence>
<dbReference type="GO" id="GO:0005634">
    <property type="term" value="C:nucleus"/>
    <property type="evidence" value="ECO:0007669"/>
    <property type="project" value="UniProtKB-SubCell"/>
</dbReference>
<protein>
    <recommendedName>
        <fullName evidence="8">Proline-rich nuclear receptor coactivator 1</fullName>
    </recommendedName>
</protein>
<feature type="compositionally biased region" description="Basic and acidic residues" evidence="6">
    <location>
        <begin position="123"/>
        <end position="136"/>
    </location>
</feature>
<evidence type="ECO:0000256" key="6">
    <source>
        <dbReference type="SAM" id="MobiDB-lite"/>
    </source>
</evidence>
<evidence type="ECO:0008006" key="8">
    <source>
        <dbReference type="Google" id="ProtNLM"/>
    </source>
</evidence>
<dbReference type="AlphaFoldDB" id="G3PED4"/>
<evidence type="ECO:0000313" key="7">
    <source>
        <dbReference type="Ensembl" id="ENSGACP00000015958.1"/>
    </source>
</evidence>
<dbReference type="InterPro" id="IPR026780">
    <property type="entry name" value="PNRC1/2"/>
</dbReference>
<feature type="compositionally biased region" description="Polar residues" evidence="6">
    <location>
        <begin position="13"/>
        <end position="24"/>
    </location>
</feature>
<keyword evidence="3" id="KW-0010">Activator</keyword>
<feature type="compositionally biased region" description="Low complexity" evidence="6">
    <location>
        <begin position="74"/>
        <end position="84"/>
    </location>
</feature>
<dbReference type="InterPro" id="IPR028322">
    <property type="entry name" value="PNRC-like_rgn"/>
</dbReference>
<evidence type="ECO:0000256" key="5">
    <source>
        <dbReference type="ARBA" id="ARBA00023242"/>
    </source>
</evidence>
<dbReference type="InParanoid" id="G3PED4"/>
<accession>G3PED4</accession>
<sequence length="225" mass="23839">MLDGSPARCDEAQSGNVENNNPISVISGGGDGPTAGNKTRQARLKKRGRKLRTTAPLHHQKPPRNGPSVRLSDHNNNNNNTTNNNHHHINTLAALSANKPAGQPGTEQPLGTQNLHQLKHGAKKELLRSKGGRPERGAAQPGDQIPPNATPRSHKPKQGRSPGAARPAKKKDKSSPGKPLPLHQRGPDAAADEGLKDGEKVYAGAKFSEPPSPSVLPKPPSHWVG</sequence>
<keyword evidence="5" id="KW-0539">Nucleus</keyword>
<name>G3PED4_GASAC</name>
<dbReference type="eggNOG" id="ENOG502RYBG">
    <property type="taxonomic scope" value="Eukaryota"/>
</dbReference>
<dbReference type="PANTHER" id="PTHR15405">
    <property type="entry name" value="PROLINE-RICH NUCLEAR RECEPTOR COACTIVATOR"/>
    <property type="match status" value="1"/>
</dbReference>
<dbReference type="GO" id="GO:0016071">
    <property type="term" value="P:mRNA metabolic process"/>
    <property type="evidence" value="ECO:0007669"/>
    <property type="project" value="UniProtKB-ARBA"/>
</dbReference>
<comment type="subcellular location">
    <subcellularLocation>
        <location evidence="1">Nucleus</location>
    </subcellularLocation>
</comment>
<feature type="compositionally biased region" description="Pro residues" evidence="6">
    <location>
        <begin position="210"/>
        <end position="225"/>
    </location>
</feature>
<dbReference type="Pfam" id="PF15365">
    <property type="entry name" value="PNRC"/>
    <property type="match status" value="1"/>
</dbReference>
<dbReference type="Ensembl" id="ENSGACT00000015989.1">
    <property type="protein sequence ID" value="ENSGACP00000015958.1"/>
    <property type="gene ID" value="ENSGACG00000012062.1"/>
</dbReference>
<keyword evidence="2" id="KW-0805">Transcription regulation</keyword>
<proteinExistence type="predicted"/>
<evidence type="ECO:0000256" key="3">
    <source>
        <dbReference type="ARBA" id="ARBA00023159"/>
    </source>
</evidence>
<feature type="compositionally biased region" description="Basic residues" evidence="6">
    <location>
        <begin position="40"/>
        <end position="62"/>
    </location>
</feature>
<dbReference type="STRING" id="69293.ENSGACP00000015958"/>
<feature type="region of interest" description="Disordered" evidence="6">
    <location>
        <begin position="1"/>
        <end position="86"/>
    </location>
</feature>
<keyword evidence="4" id="KW-0804">Transcription</keyword>
<evidence type="ECO:0000256" key="4">
    <source>
        <dbReference type="ARBA" id="ARBA00023163"/>
    </source>
</evidence>
<reference evidence="7" key="1">
    <citation type="submission" date="2006-01" db="EMBL/GenBank/DDBJ databases">
        <authorList>
            <person name="Lindblad-Toh K."/>
            <person name="Mauceli E."/>
            <person name="Grabherr M."/>
            <person name="Chang J.L."/>
            <person name="Lander E.S."/>
        </authorList>
    </citation>
    <scope>NUCLEOTIDE SEQUENCE [LARGE SCALE GENOMIC DNA]</scope>
</reference>
<evidence type="ECO:0000256" key="1">
    <source>
        <dbReference type="ARBA" id="ARBA00004123"/>
    </source>
</evidence>
<reference evidence="7" key="2">
    <citation type="submission" date="2024-04" db="UniProtKB">
        <authorList>
            <consortium name="Ensembl"/>
        </authorList>
    </citation>
    <scope>IDENTIFICATION</scope>
</reference>
<organism evidence="7">
    <name type="scientific">Gasterosteus aculeatus</name>
    <name type="common">Three-spined stickleback</name>
    <dbReference type="NCBI Taxonomy" id="69293"/>
    <lineage>
        <taxon>Eukaryota</taxon>
        <taxon>Metazoa</taxon>
        <taxon>Chordata</taxon>
        <taxon>Craniata</taxon>
        <taxon>Vertebrata</taxon>
        <taxon>Euteleostomi</taxon>
        <taxon>Actinopterygii</taxon>
        <taxon>Neopterygii</taxon>
        <taxon>Teleostei</taxon>
        <taxon>Neoteleostei</taxon>
        <taxon>Acanthomorphata</taxon>
        <taxon>Eupercaria</taxon>
        <taxon>Perciformes</taxon>
        <taxon>Cottioidei</taxon>
        <taxon>Gasterosteales</taxon>
        <taxon>Gasterosteidae</taxon>
        <taxon>Gasterosteus</taxon>
    </lineage>
</organism>
<dbReference type="OMA" id="HKPPRNC"/>
<dbReference type="Bgee" id="ENSGACG00000012062">
    <property type="expression patterns" value="Expressed in heart and 12 other cell types or tissues"/>
</dbReference>
<feature type="region of interest" description="Disordered" evidence="6">
    <location>
        <begin position="119"/>
        <end position="225"/>
    </location>
</feature>